<keyword evidence="2" id="KW-1185">Reference proteome</keyword>
<proteinExistence type="predicted"/>
<name>A0A8X6H5L3_TRICU</name>
<sequence>MLLNPKKDDRNFYCPVVHHIIPKGRSTFRNVTSNHVSLDYIRIEKGEVLKELEEKVYKATVESCKYKQVHRIYSSANFELPEDNSWKLYVSESIHHDACSATLIHDGHFQYPAGLILVEVDPQVPCSLLKYM</sequence>
<evidence type="ECO:0000313" key="1">
    <source>
        <dbReference type="EMBL" id="GFR16488.1"/>
    </source>
</evidence>
<accession>A0A8X6H5L3</accession>
<dbReference type="EMBL" id="BMAO01007516">
    <property type="protein sequence ID" value="GFR16488.1"/>
    <property type="molecule type" value="Genomic_DNA"/>
</dbReference>
<reference evidence="1" key="1">
    <citation type="submission" date="2020-07" db="EMBL/GenBank/DDBJ databases">
        <title>Multicomponent nature underlies the extraordinary mechanical properties of spider dragline silk.</title>
        <authorList>
            <person name="Kono N."/>
            <person name="Nakamura H."/>
            <person name="Mori M."/>
            <person name="Yoshida Y."/>
            <person name="Ohtoshi R."/>
            <person name="Malay A.D."/>
            <person name="Moran D.A.P."/>
            <person name="Tomita M."/>
            <person name="Numata K."/>
            <person name="Arakawa K."/>
        </authorList>
    </citation>
    <scope>NUCLEOTIDE SEQUENCE</scope>
</reference>
<dbReference type="Proteomes" id="UP000887116">
    <property type="component" value="Unassembled WGS sequence"/>
</dbReference>
<comment type="caution">
    <text evidence="1">The sequence shown here is derived from an EMBL/GenBank/DDBJ whole genome shotgun (WGS) entry which is preliminary data.</text>
</comment>
<organism evidence="1 2">
    <name type="scientific">Trichonephila clavata</name>
    <name type="common">Joro spider</name>
    <name type="synonym">Nephila clavata</name>
    <dbReference type="NCBI Taxonomy" id="2740835"/>
    <lineage>
        <taxon>Eukaryota</taxon>
        <taxon>Metazoa</taxon>
        <taxon>Ecdysozoa</taxon>
        <taxon>Arthropoda</taxon>
        <taxon>Chelicerata</taxon>
        <taxon>Arachnida</taxon>
        <taxon>Araneae</taxon>
        <taxon>Araneomorphae</taxon>
        <taxon>Entelegynae</taxon>
        <taxon>Araneoidea</taxon>
        <taxon>Nephilidae</taxon>
        <taxon>Trichonephila</taxon>
    </lineage>
</organism>
<gene>
    <name evidence="1" type="ORF">TNCT_301411</name>
</gene>
<evidence type="ECO:0000313" key="2">
    <source>
        <dbReference type="Proteomes" id="UP000887116"/>
    </source>
</evidence>
<dbReference type="AlphaFoldDB" id="A0A8X6H5L3"/>
<protein>
    <submittedName>
        <fullName evidence="1">Uncharacterized protein</fullName>
    </submittedName>
</protein>